<sequence length="371" mass="41095">MDSVTQAVLGASICGSLLGRQYGRKAVLSGAIIATLPDLDVFIRYGDPITSMVSHRGFSHSLFVLSALGILVTILWRLLFPHARASAGRVGLAVWLALITHPLLDAFTSYGTQLLWPLAATPATWSSIFIIDPLYTLPLLIATLIGLARGAAPATLRACNWALLLSSLYLAASVGAKFWAEQQATTQLSAQQVEIKRVYSAAQPLNILLWRVLVRDIQDRECEVIVGLLDRLRAPAGHQYESLCLPLNSDYTQLFPPLKQLEQLRWFSDDWVRYDIIDDLLVVSDVRMSLGPGQYTFRFVVAERIADDTWLPIIPYQWASGHNMALLKPVLRRIWEPVPPLPLQEWAKRVGAGVPIPRASPDFQELGQPGS</sequence>
<keyword evidence="3" id="KW-1185">Reference proteome</keyword>
<evidence type="ECO:0000313" key="3">
    <source>
        <dbReference type="Proteomes" id="UP000608923"/>
    </source>
</evidence>
<evidence type="ECO:0000256" key="1">
    <source>
        <dbReference type="SAM" id="Phobius"/>
    </source>
</evidence>
<dbReference type="Pfam" id="PF04307">
    <property type="entry name" value="YdjM"/>
    <property type="match status" value="1"/>
</dbReference>
<reference evidence="3" key="1">
    <citation type="journal article" date="2019" name="Int. J. Syst. Evol. Microbiol.">
        <title>The Global Catalogue of Microorganisms (GCM) 10K type strain sequencing project: providing services to taxonomists for standard genome sequencing and annotation.</title>
        <authorList>
            <consortium name="The Broad Institute Genomics Platform"/>
            <consortium name="The Broad Institute Genome Sequencing Center for Infectious Disease"/>
            <person name="Wu L."/>
            <person name="Ma J."/>
        </authorList>
    </citation>
    <scope>NUCLEOTIDE SEQUENCE [LARGE SCALE GENOMIC DNA]</scope>
    <source>
        <strain evidence="3">KCTC 42083</strain>
    </source>
</reference>
<protein>
    <submittedName>
        <fullName evidence="2">Integral membrane protein</fullName>
    </submittedName>
</protein>
<feature type="transmembrane region" description="Helical" evidence="1">
    <location>
        <begin position="92"/>
        <end position="111"/>
    </location>
</feature>
<proteinExistence type="predicted"/>
<keyword evidence="1" id="KW-0812">Transmembrane</keyword>
<accession>A0A8H9IKD7</accession>
<keyword evidence="1" id="KW-1133">Transmembrane helix</keyword>
<dbReference type="RefSeq" id="WP_189392372.1">
    <property type="nucleotide sequence ID" value="NZ_BMZN01000003.1"/>
</dbReference>
<dbReference type="InterPro" id="IPR053170">
    <property type="entry name" value="Transcription_regulator"/>
</dbReference>
<organism evidence="2 3">
    <name type="scientific">Alcaligenes pakistanensis</name>
    <dbReference type="NCBI Taxonomy" id="1482717"/>
    <lineage>
        <taxon>Bacteria</taxon>
        <taxon>Pseudomonadati</taxon>
        <taxon>Pseudomonadota</taxon>
        <taxon>Betaproteobacteria</taxon>
        <taxon>Burkholderiales</taxon>
        <taxon>Alcaligenaceae</taxon>
        <taxon>Alcaligenes</taxon>
    </lineage>
</organism>
<comment type="caution">
    <text evidence="2">The sequence shown here is derived from an EMBL/GenBank/DDBJ whole genome shotgun (WGS) entry which is preliminary data.</text>
</comment>
<feature type="transmembrane region" description="Helical" evidence="1">
    <location>
        <begin position="159"/>
        <end position="180"/>
    </location>
</feature>
<dbReference type="PANTHER" id="PTHR40031">
    <property type="entry name" value="HYPOTHETICAL MEMBRANE SPANNING PROTEIN"/>
    <property type="match status" value="1"/>
</dbReference>
<keyword evidence="1" id="KW-0472">Membrane</keyword>
<gene>
    <name evidence="2" type="ORF">GCM10010096_19480</name>
</gene>
<dbReference type="PANTHER" id="PTHR40031:SF1">
    <property type="entry name" value="MEMBRANE-BOUND METAL-DEPENDENT HYDROLASE"/>
    <property type="match status" value="1"/>
</dbReference>
<dbReference type="AlphaFoldDB" id="A0A8H9IKD7"/>
<feature type="transmembrane region" description="Helical" evidence="1">
    <location>
        <begin position="123"/>
        <end position="147"/>
    </location>
</feature>
<dbReference type="InterPro" id="IPR007404">
    <property type="entry name" value="YdjM-like"/>
</dbReference>
<dbReference type="EMBL" id="BMZN01000003">
    <property type="protein sequence ID" value="GHC48085.1"/>
    <property type="molecule type" value="Genomic_DNA"/>
</dbReference>
<feature type="transmembrane region" description="Helical" evidence="1">
    <location>
        <begin position="58"/>
        <end position="80"/>
    </location>
</feature>
<evidence type="ECO:0000313" key="2">
    <source>
        <dbReference type="EMBL" id="GHC48085.1"/>
    </source>
</evidence>
<name>A0A8H9IKD7_9BURK</name>
<dbReference type="Proteomes" id="UP000608923">
    <property type="component" value="Unassembled WGS sequence"/>
</dbReference>